<dbReference type="InterPro" id="IPR023606">
    <property type="entry name" value="CoA-Trfase_III_dom_1_sf"/>
</dbReference>
<dbReference type="InterPro" id="IPR044855">
    <property type="entry name" value="CoA-Trfase_III_dom3_sf"/>
</dbReference>
<dbReference type="Proteomes" id="UP000741013">
    <property type="component" value="Unassembled WGS sequence"/>
</dbReference>
<accession>A0ABS4PWR9</accession>
<sequence length="642" mass="68124">MTGPLHGVTVLEVGVFMAAPFATAQLADLGARVIKVESREAPDPVRSTGPFVGGVSSTFLRLNRNKEAVELDLKSEAGRAAFVRLATAADVVVENLRPGAMRRLGLGPDELLAVNPGLVYASASGWGQDGPLAGQPGLDIMAQARSGLMSVTGDPGAGPAKVGVPVCDLTCGLYVALAVTAALRHRDRTGEGQHVDVSLLESGVSLAVWEAGRYFATGEVGERHGTAHQSQAPYQAVEAADGWVTVGAITPNTWAAFTRALGREDLLEDPRYESSSTRLARRGELIPEIERTTRQYTTAELVATLNAAGVPCAPISDYGEVFTDEHLTQRGFFWDAEHPVAGQVRQVGSPMRFSRTPARRDTAGPDLGEHTEKVLAEFAPPAVPDAGDDLLLELDDDVLTVTFNRPGSRNALTFAMYEALHAACERADADPAVRVLVLRGAGDKAFVAGTDIRQFADFRTGQDGVDYEASIARVVDRLEAVRKPTVAVVRGACTGAGLALAAACDLRVADTGARFGVPIARTLGNCLSANTISLLVQHTGPGPALELLLRGRLLDAAGAERAGLLSELVPPEELEEAVDRVVADLRRGAPLTQWAAKEIARRMRRRLLVPDEDVVSTVFGSEDFATGVRSFLAGERPDWSGR</sequence>
<protein>
    <submittedName>
        <fullName evidence="2">Crotonobetainyl-CoA:carnitine CoA-transferase CaiB-like acyl-CoA transferase/enoyl-CoA hydratase/carnithine racemase</fullName>
    </submittedName>
</protein>
<dbReference type="Pfam" id="PF02515">
    <property type="entry name" value="CoA_transf_3"/>
    <property type="match status" value="1"/>
</dbReference>
<dbReference type="Gene3D" id="3.40.50.10540">
    <property type="entry name" value="Crotonobetainyl-coa:carnitine coa-transferase, domain 1"/>
    <property type="match status" value="1"/>
</dbReference>
<keyword evidence="1" id="KW-0808">Transferase</keyword>
<dbReference type="PANTHER" id="PTHR48207">
    <property type="entry name" value="SUCCINATE--HYDROXYMETHYLGLUTARATE COA-TRANSFERASE"/>
    <property type="match status" value="1"/>
</dbReference>
<dbReference type="SUPFAM" id="SSF52096">
    <property type="entry name" value="ClpP/crotonase"/>
    <property type="match status" value="1"/>
</dbReference>
<gene>
    <name evidence="2" type="ORF">JOM49_004834</name>
</gene>
<dbReference type="InterPro" id="IPR001753">
    <property type="entry name" value="Enoyl-CoA_hydra/iso"/>
</dbReference>
<dbReference type="InterPro" id="IPR029045">
    <property type="entry name" value="ClpP/crotonase-like_dom_sf"/>
</dbReference>
<evidence type="ECO:0000313" key="2">
    <source>
        <dbReference type="EMBL" id="MBP2183308.1"/>
    </source>
</evidence>
<keyword evidence="3" id="KW-1185">Reference proteome</keyword>
<dbReference type="SUPFAM" id="SSF89796">
    <property type="entry name" value="CoA-transferase family III (CaiB/BaiF)"/>
    <property type="match status" value="1"/>
</dbReference>
<dbReference type="Pfam" id="PF00378">
    <property type="entry name" value="ECH_1"/>
    <property type="match status" value="1"/>
</dbReference>
<proteinExistence type="predicted"/>
<comment type="caution">
    <text evidence="2">The sequence shown here is derived from an EMBL/GenBank/DDBJ whole genome shotgun (WGS) entry which is preliminary data.</text>
</comment>
<dbReference type="CDD" id="cd06558">
    <property type="entry name" value="crotonase-like"/>
    <property type="match status" value="1"/>
</dbReference>
<dbReference type="InterPro" id="IPR050483">
    <property type="entry name" value="CoA-transferase_III_domain"/>
</dbReference>
<reference evidence="2 3" key="1">
    <citation type="submission" date="2021-03" db="EMBL/GenBank/DDBJ databases">
        <title>Sequencing the genomes of 1000 actinobacteria strains.</title>
        <authorList>
            <person name="Klenk H.-P."/>
        </authorList>
    </citation>
    <scope>NUCLEOTIDE SEQUENCE [LARGE SCALE GENOMIC DNA]</scope>
    <source>
        <strain evidence="2 3">DSM 45510</strain>
    </source>
</reference>
<dbReference type="Gene3D" id="3.30.1540.10">
    <property type="entry name" value="formyl-coa transferase, domain 3"/>
    <property type="match status" value="1"/>
</dbReference>
<dbReference type="NCBIfam" id="NF004796">
    <property type="entry name" value="PRK06144.1"/>
    <property type="match status" value="1"/>
</dbReference>
<dbReference type="InterPro" id="IPR003673">
    <property type="entry name" value="CoA-Trfase_fam_III"/>
</dbReference>
<dbReference type="PANTHER" id="PTHR48207:SF3">
    <property type="entry name" value="SUCCINATE--HYDROXYMETHYLGLUTARATE COA-TRANSFERASE"/>
    <property type="match status" value="1"/>
</dbReference>
<organism evidence="2 3">
    <name type="scientific">Amycolatopsis magusensis</name>
    <dbReference type="NCBI Taxonomy" id="882444"/>
    <lineage>
        <taxon>Bacteria</taxon>
        <taxon>Bacillati</taxon>
        <taxon>Actinomycetota</taxon>
        <taxon>Actinomycetes</taxon>
        <taxon>Pseudonocardiales</taxon>
        <taxon>Pseudonocardiaceae</taxon>
        <taxon>Amycolatopsis</taxon>
    </lineage>
</organism>
<dbReference type="RefSeq" id="WP_209666496.1">
    <property type="nucleotide sequence ID" value="NZ_JAGGMS010000001.1"/>
</dbReference>
<evidence type="ECO:0000256" key="1">
    <source>
        <dbReference type="ARBA" id="ARBA00022679"/>
    </source>
</evidence>
<dbReference type="Gene3D" id="3.90.226.10">
    <property type="entry name" value="2-enoyl-CoA Hydratase, Chain A, domain 1"/>
    <property type="match status" value="1"/>
</dbReference>
<evidence type="ECO:0000313" key="3">
    <source>
        <dbReference type="Proteomes" id="UP000741013"/>
    </source>
</evidence>
<dbReference type="EMBL" id="JAGGMS010000001">
    <property type="protein sequence ID" value="MBP2183308.1"/>
    <property type="molecule type" value="Genomic_DNA"/>
</dbReference>
<name>A0ABS4PWR9_9PSEU</name>